<dbReference type="OrthoDB" id="406235at2759"/>
<protein>
    <submittedName>
        <fullName evidence="2">GP46-like surface antigen, putative</fullName>
    </submittedName>
</protein>
<accession>A0A0S4IU55</accession>
<keyword evidence="3" id="KW-1185">Reference proteome</keyword>
<gene>
    <name evidence="2" type="ORF">BSAL_61375</name>
</gene>
<evidence type="ECO:0000313" key="3">
    <source>
        <dbReference type="Proteomes" id="UP000051952"/>
    </source>
</evidence>
<dbReference type="VEuPathDB" id="TriTrypDB:BSAL_61375"/>
<dbReference type="EMBL" id="CYKH01000299">
    <property type="protein sequence ID" value="CUF32264.1"/>
    <property type="molecule type" value="Genomic_DNA"/>
</dbReference>
<dbReference type="InterPro" id="IPR032675">
    <property type="entry name" value="LRR_dom_sf"/>
</dbReference>
<keyword evidence="1" id="KW-0732">Signal</keyword>
<evidence type="ECO:0000256" key="1">
    <source>
        <dbReference type="SAM" id="SignalP"/>
    </source>
</evidence>
<reference evidence="3" key="1">
    <citation type="submission" date="2015-09" db="EMBL/GenBank/DDBJ databases">
        <authorList>
            <consortium name="Pathogen Informatics"/>
        </authorList>
    </citation>
    <scope>NUCLEOTIDE SEQUENCE [LARGE SCALE GENOMIC DNA]</scope>
    <source>
        <strain evidence="3">Lake Konstanz</strain>
    </source>
</reference>
<proteinExistence type="predicted"/>
<dbReference type="AlphaFoldDB" id="A0A0S4IU55"/>
<sequence length="230" mass="24506">MNVGIVIVFICIVISGAVSSATCPCDTTTARTTLSLFYLSTGGESSWSTKWNTTLPLCEWFGVSCNNVTLGISLNLDGNNLRGPLPDSLQFLTNIEVLSLTHNSLSGTLPSSYGAWRSLANFEVAFNSLSGTLPAEYGAWGSGLRVFNVGNNQLNGTLPTTFSAWAGLTGFFCGSNVLSGTFPRAFYNWTSFTTLDISQNAFNGSLPLGDDAVHQSSGILWPKLASFRGQ</sequence>
<dbReference type="OMA" id="TLPLCEW"/>
<dbReference type="Gene3D" id="3.80.10.10">
    <property type="entry name" value="Ribonuclease Inhibitor"/>
    <property type="match status" value="2"/>
</dbReference>
<evidence type="ECO:0000313" key="2">
    <source>
        <dbReference type="EMBL" id="CUF32264.1"/>
    </source>
</evidence>
<dbReference type="SUPFAM" id="SSF52058">
    <property type="entry name" value="L domain-like"/>
    <property type="match status" value="1"/>
</dbReference>
<feature type="chain" id="PRO_5006621630" evidence="1">
    <location>
        <begin position="21"/>
        <end position="230"/>
    </location>
</feature>
<dbReference type="PANTHER" id="PTHR48054">
    <property type="entry name" value="RECEPTOR KINASE-LIKE PROTEIN XA21"/>
    <property type="match status" value="1"/>
</dbReference>
<dbReference type="InterPro" id="IPR052592">
    <property type="entry name" value="LRR-RLK"/>
</dbReference>
<organism evidence="2 3">
    <name type="scientific">Bodo saltans</name>
    <name type="common">Flagellated protozoan</name>
    <dbReference type="NCBI Taxonomy" id="75058"/>
    <lineage>
        <taxon>Eukaryota</taxon>
        <taxon>Discoba</taxon>
        <taxon>Euglenozoa</taxon>
        <taxon>Kinetoplastea</taxon>
        <taxon>Metakinetoplastina</taxon>
        <taxon>Eubodonida</taxon>
        <taxon>Bodonidae</taxon>
        <taxon>Bodo</taxon>
    </lineage>
</organism>
<dbReference type="PANTHER" id="PTHR48054:SF82">
    <property type="entry name" value="LRR RECEPTOR-LIKE SERINE_THREONINE-PROTEIN KINASE FLS2"/>
    <property type="match status" value="1"/>
</dbReference>
<dbReference type="InterPro" id="IPR001611">
    <property type="entry name" value="Leu-rich_rpt"/>
</dbReference>
<dbReference type="Pfam" id="PF00560">
    <property type="entry name" value="LRR_1"/>
    <property type="match status" value="3"/>
</dbReference>
<dbReference type="Proteomes" id="UP000051952">
    <property type="component" value="Unassembled WGS sequence"/>
</dbReference>
<name>A0A0S4IU55_BODSA</name>
<feature type="signal peptide" evidence="1">
    <location>
        <begin position="1"/>
        <end position="20"/>
    </location>
</feature>